<dbReference type="KEGG" id="mrr:Moror_6681"/>
<dbReference type="InterPro" id="IPR036291">
    <property type="entry name" value="NAD(P)-bd_dom_sf"/>
</dbReference>
<comment type="caution">
    <text evidence="1">The sequence shown here is derived from an EMBL/GenBank/DDBJ whole genome shotgun (WGS) entry which is preliminary data.</text>
</comment>
<dbReference type="PANTHER" id="PTHR45348">
    <property type="entry name" value="HYPOTHETICAL OXIDOREDUCTASE (EUROFUNG)"/>
    <property type="match status" value="1"/>
</dbReference>
<gene>
    <name evidence="1" type="ORF">Moror_6681</name>
</gene>
<accession>V2XV58</accession>
<dbReference type="AlphaFoldDB" id="V2XV58"/>
<dbReference type="Gene3D" id="3.40.50.720">
    <property type="entry name" value="NAD(P)-binding Rossmann-like Domain"/>
    <property type="match status" value="1"/>
</dbReference>
<feature type="non-terminal residue" evidence="1">
    <location>
        <position position="1"/>
    </location>
</feature>
<dbReference type="EMBL" id="AWSO01000041">
    <property type="protein sequence ID" value="ESK96751.1"/>
    <property type="molecule type" value="Genomic_DNA"/>
</dbReference>
<proteinExistence type="predicted"/>
<dbReference type="OrthoDB" id="10257049at2759"/>
<reference evidence="1 2" key="1">
    <citation type="journal article" date="2014" name="BMC Genomics">
        <title>Genome and secretome analysis of the hemibiotrophic fungal pathogen, Moniliophthora roreri, which causes frosty pod rot disease of cacao: mechanisms of the biotrophic and necrotrophic phases.</title>
        <authorList>
            <person name="Meinhardt L.W."/>
            <person name="Costa G.G.L."/>
            <person name="Thomazella D.P.T."/>
            <person name="Teixeira P.J.P.L."/>
            <person name="Carazzolle M.F."/>
            <person name="Schuster S.C."/>
            <person name="Carlson J.E."/>
            <person name="Guiltinan M.J."/>
            <person name="Mieczkowski P."/>
            <person name="Farmer A."/>
            <person name="Ramaraj T."/>
            <person name="Crozier J."/>
            <person name="Davis R.E."/>
            <person name="Shao J."/>
            <person name="Melnick R.L."/>
            <person name="Pereira G.A.G."/>
            <person name="Bailey B.A."/>
        </authorList>
    </citation>
    <scope>NUCLEOTIDE SEQUENCE [LARGE SCALE GENOMIC DNA]</scope>
    <source>
        <strain evidence="1 2">MCA 2997</strain>
    </source>
</reference>
<dbReference type="HOGENOM" id="CLU_1047889_0_0_1"/>
<sequence>LVVWSDSTSAGRYTIQLAEFVGLHIAVTASARQPDYLKTLGADQIFDYSDSFADRDIFEATGGNVYHAVDCWSEGMSPYQVSKSLSFEHGRIATLLPYESGKKGIETSLVSAYTVFGKDVVFQAPQMLWLHLMRMVTQNSFRESVVDGMEHSRLGKLHAGKTIAGSGIGAPINIPKIPESAGWELKPPCHVAFIILPQRSGFRVVEAEAGAGLSRAVAFPGTRKMISRWAWRPASGTIVTVRNRVLFWTGHGWLKWKKSGAITIWD</sequence>
<keyword evidence="2" id="KW-1185">Reference proteome</keyword>
<dbReference type="GO" id="GO:0016651">
    <property type="term" value="F:oxidoreductase activity, acting on NAD(P)H"/>
    <property type="evidence" value="ECO:0007669"/>
    <property type="project" value="InterPro"/>
</dbReference>
<name>V2XV58_MONRO</name>
<dbReference type="Proteomes" id="UP000017559">
    <property type="component" value="Unassembled WGS sequence"/>
</dbReference>
<protein>
    <submittedName>
        <fullName evidence="1">Alcohol dehydrogenase</fullName>
    </submittedName>
</protein>
<dbReference type="InterPro" id="IPR047122">
    <property type="entry name" value="Trans-enoyl_RdTase-like"/>
</dbReference>
<evidence type="ECO:0000313" key="1">
    <source>
        <dbReference type="EMBL" id="ESK96751.1"/>
    </source>
</evidence>
<dbReference type="SUPFAM" id="SSF51735">
    <property type="entry name" value="NAD(P)-binding Rossmann-fold domains"/>
    <property type="match status" value="1"/>
</dbReference>
<organism evidence="1 2">
    <name type="scientific">Moniliophthora roreri (strain MCA 2997)</name>
    <name type="common">Cocoa frosty pod rot fungus</name>
    <name type="synonym">Crinipellis roreri</name>
    <dbReference type="NCBI Taxonomy" id="1381753"/>
    <lineage>
        <taxon>Eukaryota</taxon>
        <taxon>Fungi</taxon>
        <taxon>Dikarya</taxon>
        <taxon>Basidiomycota</taxon>
        <taxon>Agaricomycotina</taxon>
        <taxon>Agaricomycetes</taxon>
        <taxon>Agaricomycetidae</taxon>
        <taxon>Agaricales</taxon>
        <taxon>Marasmiineae</taxon>
        <taxon>Marasmiaceae</taxon>
        <taxon>Moniliophthora</taxon>
    </lineage>
</organism>
<evidence type="ECO:0000313" key="2">
    <source>
        <dbReference type="Proteomes" id="UP000017559"/>
    </source>
</evidence>